<reference evidence="1" key="1">
    <citation type="submission" date="2021-03" db="EMBL/GenBank/DDBJ databases">
        <title>Antimicrobial resistance genes in bacteria isolated from Japanese honey, and their potential for conferring macrolide and lincosamide resistance in the American foulbrood pathogen Paenibacillus larvae.</title>
        <authorList>
            <person name="Okamoto M."/>
            <person name="Kumagai M."/>
            <person name="Kanamori H."/>
            <person name="Takamatsu D."/>
        </authorList>
    </citation>
    <scope>NUCLEOTIDE SEQUENCE</scope>
    <source>
        <strain evidence="1">J43TS3</strain>
    </source>
</reference>
<dbReference type="Proteomes" id="UP000676917">
    <property type="component" value="Unassembled WGS sequence"/>
</dbReference>
<name>A0A919XA35_9BACI</name>
<evidence type="ECO:0000313" key="2">
    <source>
        <dbReference type="Proteomes" id="UP000676917"/>
    </source>
</evidence>
<sequence>MHTKLIIVEGLPGFGKSTTASLIHDSLRENNRNAELILEGNLDHPADYDGVACFNQMEFESLLLNSGDFKDIFTKRVEKKGNDYLLPYRKIMNEHGSFSDELMNTIFKHDIYELPLDQNIELITDKWAEFAEQAFREDKTYVFECCFIQNPVTVGMVKYGEEQEKVMDYVLKLENIIERLNPVLFYVDQDDLEFSFRKAYKERPKEWSSGFIDYYTNQGYGKEHGYEGFEGTLKVLRARSAMEAEIVEALKINKVKVNNSGYEMEQYKFIILDQLNLFGVLK</sequence>
<proteinExistence type="predicted"/>
<protein>
    <recommendedName>
        <fullName evidence="3">Group-specific protein</fullName>
    </recommendedName>
</protein>
<organism evidence="1 2">
    <name type="scientific">Ornithinibacillus bavariensis</name>
    <dbReference type="NCBI Taxonomy" id="545502"/>
    <lineage>
        <taxon>Bacteria</taxon>
        <taxon>Bacillati</taxon>
        <taxon>Bacillota</taxon>
        <taxon>Bacilli</taxon>
        <taxon>Bacillales</taxon>
        <taxon>Bacillaceae</taxon>
        <taxon>Ornithinibacillus</taxon>
    </lineage>
</organism>
<dbReference type="AlphaFoldDB" id="A0A919XA35"/>
<evidence type="ECO:0008006" key="3">
    <source>
        <dbReference type="Google" id="ProtNLM"/>
    </source>
</evidence>
<comment type="caution">
    <text evidence="1">The sequence shown here is derived from an EMBL/GenBank/DDBJ whole genome shotgun (WGS) entry which is preliminary data.</text>
</comment>
<dbReference type="Gene3D" id="3.40.50.300">
    <property type="entry name" value="P-loop containing nucleotide triphosphate hydrolases"/>
    <property type="match status" value="1"/>
</dbReference>
<dbReference type="EMBL" id="BORP01000006">
    <property type="protein sequence ID" value="GIO28336.1"/>
    <property type="molecule type" value="Genomic_DNA"/>
</dbReference>
<keyword evidence="2" id="KW-1185">Reference proteome</keyword>
<evidence type="ECO:0000313" key="1">
    <source>
        <dbReference type="EMBL" id="GIO28336.1"/>
    </source>
</evidence>
<dbReference type="SUPFAM" id="SSF52540">
    <property type="entry name" value="P-loop containing nucleoside triphosphate hydrolases"/>
    <property type="match status" value="2"/>
</dbReference>
<dbReference type="RefSeq" id="WP_212921781.1">
    <property type="nucleotide sequence ID" value="NZ_BORP01000006.1"/>
</dbReference>
<gene>
    <name evidence="1" type="ORF">J43TS3_29470</name>
</gene>
<dbReference type="InterPro" id="IPR027417">
    <property type="entry name" value="P-loop_NTPase"/>
</dbReference>
<accession>A0A919XA35</accession>
<dbReference type="NCBIfam" id="NF005250">
    <property type="entry name" value="PRK06761.1"/>
    <property type="match status" value="1"/>
</dbReference>